<comment type="caution">
    <text evidence="2">The sequence shown here is derived from an EMBL/GenBank/DDBJ whole genome shotgun (WGS) entry which is preliminary data.</text>
</comment>
<dbReference type="Proteomes" id="UP000551616">
    <property type="component" value="Unassembled WGS sequence"/>
</dbReference>
<keyword evidence="3" id="KW-1185">Reference proteome</keyword>
<proteinExistence type="predicted"/>
<evidence type="ECO:0000256" key="1">
    <source>
        <dbReference type="SAM" id="Coils"/>
    </source>
</evidence>
<dbReference type="EMBL" id="JABRWO010000009">
    <property type="protein sequence ID" value="MBA2116097.1"/>
    <property type="molecule type" value="Genomic_DNA"/>
</dbReference>
<dbReference type="RefSeq" id="WP_207397524.1">
    <property type="nucleotide sequence ID" value="NZ_JABRWO010000009.1"/>
</dbReference>
<organism evidence="2 3">
    <name type="scientific">Bremerella alba</name>
    <dbReference type="NCBI Taxonomy" id="980252"/>
    <lineage>
        <taxon>Bacteria</taxon>
        <taxon>Pseudomonadati</taxon>
        <taxon>Planctomycetota</taxon>
        <taxon>Planctomycetia</taxon>
        <taxon>Pirellulales</taxon>
        <taxon>Pirellulaceae</taxon>
        <taxon>Bremerella</taxon>
    </lineage>
</organism>
<dbReference type="AlphaFoldDB" id="A0A7V8V6Y9"/>
<evidence type="ECO:0000313" key="3">
    <source>
        <dbReference type="Proteomes" id="UP000551616"/>
    </source>
</evidence>
<reference evidence="2 3" key="1">
    <citation type="submission" date="2020-05" db="EMBL/GenBank/DDBJ databases">
        <title>Bremerella alba sp. nov., a novel planctomycete isolated from the surface of the macroalga Fucus spiralis.</title>
        <authorList>
            <person name="Godinho O."/>
            <person name="Botelho R."/>
            <person name="Albuquerque L."/>
            <person name="Wiegand S."/>
            <person name="Da Costa M.S."/>
            <person name="Lobo-Da-Cunha A."/>
            <person name="Jogler C."/>
            <person name="Lage O.M."/>
        </authorList>
    </citation>
    <scope>NUCLEOTIDE SEQUENCE [LARGE SCALE GENOMIC DNA]</scope>
    <source>
        <strain evidence="2 3">FF15</strain>
    </source>
</reference>
<dbReference type="Pfam" id="PF13555">
    <property type="entry name" value="AAA_29"/>
    <property type="match status" value="1"/>
</dbReference>
<feature type="coiled-coil region" evidence="1">
    <location>
        <begin position="648"/>
        <end position="709"/>
    </location>
</feature>
<evidence type="ECO:0000313" key="2">
    <source>
        <dbReference type="EMBL" id="MBA2116097.1"/>
    </source>
</evidence>
<dbReference type="Pfam" id="PF13558">
    <property type="entry name" value="SbcC_Walker_B"/>
    <property type="match status" value="1"/>
</dbReference>
<feature type="coiled-coil region" evidence="1">
    <location>
        <begin position="395"/>
        <end position="447"/>
    </location>
</feature>
<feature type="coiled-coil region" evidence="1">
    <location>
        <begin position="269"/>
        <end position="343"/>
    </location>
</feature>
<accession>A0A7V8V6Y9</accession>
<dbReference type="CDD" id="cd00267">
    <property type="entry name" value="ABC_ATPase"/>
    <property type="match status" value="1"/>
</dbReference>
<dbReference type="SUPFAM" id="SSF52540">
    <property type="entry name" value="P-loop containing nucleoside triphosphate hydrolases"/>
    <property type="match status" value="1"/>
</dbReference>
<protein>
    <submittedName>
        <fullName evidence="2">Chromosome partition protein Smc</fullName>
    </submittedName>
</protein>
<dbReference type="Gene3D" id="3.40.50.300">
    <property type="entry name" value="P-loop containing nucleotide triphosphate hydrolases"/>
    <property type="match status" value="1"/>
</dbReference>
<keyword evidence="1" id="KW-0175">Coiled coil</keyword>
<dbReference type="InterPro" id="IPR027417">
    <property type="entry name" value="P-loop_NTPase"/>
</dbReference>
<sequence length="1126" mass="130497">MVFQNSLPFESSAARGYRLEKVELFNWGTFDGQIYRATPAGNSALLIGQNGSGKSTLVDALLTLLVRPGVRNFNVAAGAKKRERDERSYLLGAYDRSSDEDHQNIRVKYLRPKGGAYSVILASFRNEDISKIFTIAQVLYLASDHSVEKIYCFSDDERSIQTDFGQLQTSESILKILKQRGLRATRTFQEYEGWFTKTTRVKNKAMEVFNQTVAVKDIQKLNDFIRNHMLEAHDWGDKVDRLLGHFTQLSEAHDSLVRVRQQRDLLEPVAIAGKEYREIERSLKEAETLLNASPVYFSQRTVDLFVPAIEEREQEIASICKSRERLEAEIVTLRENCRTIQNQIDKVGGDRLRLIPGLIDVARTKSSHKRSVYSEFQIALTTLSLERNVESISAFESMQAKLPSLQAELESQLNDTTEHQNNTLLQRGDVRKQLAEFRDELAGLELRKENIPEWCVRLRRLLCDELGVAIRDLPFAAELMQVRDDENMWESSIEKVLRGLALSLLVPDRFYGLVSTHVERTRLAIDGRGQRLVYLRVAEQSTNHSARPLDEQSLIRKLNLRDGHSLLPWLTAELRDRFDYRCCDTVEEFQSCRGLALTLNRHVKSGRQRHEKDDRDQAINPRNFVLGWDNREKKRRLSVEVSRLAAIEKQLSTQIELLSEELSVLRQSINAIVDIQKVKNFDDIDFTRHEEEIKNLEREREVIESQSDELMTFKSRLIESQDSLKKIEESRDRLIGDERELKSHNSQARQILSNARKHLEQCQDDNALERLLPIFVDLDLHFTNSPLTSETIFENKQRWQDLQNQKISQLRDDIEPKRNRLTDAMAKFLRSCPEESNDLRTSTDYLDAFLELRQHILDEDLPRHEQRFKERLNQKVIEEIGLFRNALEQERRGIESKIEILNVSLKKLEYRPGTHIELQPRPIRDSDITAFQMQLRECIEGSFEDTVEANEARFLRIKDLIVDLRNDDKRRWREKVTDVRRWFDFVAAVIDRSTLETVSVYQDSSGQSGGEKAKLAFTILVAAIAYQYDLEPEHPVSDRFQFVVVDEMFSKVDDQHAEYALELFQQFGLQLLIVAPLDAKARVTQSYVGCYLHVVKKDNRSSIYEMTATEFDEIAEADSRAGETYT</sequence>
<name>A0A7V8V6Y9_9BACT</name>
<gene>
    <name evidence="2" type="primary">smc_3</name>
    <name evidence="2" type="ORF">HOV93_32860</name>
</gene>